<keyword evidence="5 16" id="KW-0328">Glycosyltransferase</keyword>
<keyword evidence="10" id="KW-0735">Signal-anchor</keyword>
<dbReference type="InterPro" id="IPR000772">
    <property type="entry name" value="Ricin_B_lectin"/>
</dbReference>
<evidence type="ECO:0000313" key="22">
    <source>
        <dbReference type="EMBL" id="CAF4050547.1"/>
    </source>
</evidence>
<dbReference type="PROSITE" id="PS50231">
    <property type="entry name" value="RICIN_B_LECTIN"/>
    <property type="match status" value="1"/>
</dbReference>
<comment type="similarity">
    <text evidence="4 16">Belongs to the glycosyltransferase 2 family. GalNAc-T subfamily.</text>
</comment>
<keyword evidence="8" id="KW-0479">Metal-binding</keyword>
<evidence type="ECO:0000256" key="12">
    <source>
        <dbReference type="ARBA" id="ARBA00023034"/>
    </source>
</evidence>
<feature type="transmembrane region" description="Helical" evidence="16">
    <location>
        <begin position="31"/>
        <end position="47"/>
    </location>
</feature>
<keyword evidence="15 16" id="KW-0464">Manganese</keyword>
<dbReference type="CDD" id="cd02510">
    <property type="entry name" value="pp-GalNAc-T"/>
    <property type="match status" value="1"/>
</dbReference>
<keyword evidence="12 16" id="KW-0333">Golgi apparatus</keyword>
<dbReference type="InterPro" id="IPR029044">
    <property type="entry name" value="Nucleotide-diphossugar_trans"/>
</dbReference>
<comment type="caution">
    <text evidence="19">The sequence shown here is derived from an EMBL/GenBank/DDBJ whole genome shotgun (WGS) entry which is preliminary data.</text>
</comment>
<feature type="region of interest" description="Disordered" evidence="17">
    <location>
        <begin position="59"/>
        <end position="104"/>
    </location>
</feature>
<dbReference type="EMBL" id="CAJNOQ010005126">
    <property type="protein sequence ID" value="CAF1087197.1"/>
    <property type="molecule type" value="Genomic_DNA"/>
</dbReference>
<evidence type="ECO:0000256" key="9">
    <source>
        <dbReference type="ARBA" id="ARBA00022734"/>
    </source>
</evidence>
<evidence type="ECO:0000256" key="3">
    <source>
        <dbReference type="ARBA" id="ARBA00004922"/>
    </source>
</evidence>
<dbReference type="FunFam" id="3.90.550.10:FF:000021">
    <property type="entry name" value="Polypeptide N-acetylgalactosaminyltransferase"/>
    <property type="match status" value="1"/>
</dbReference>
<dbReference type="EC" id="2.4.1.-" evidence="16"/>
<evidence type="ECO:0000256" key="1">
    <source>
        <dbReference type="ARBA" id="ARBA00001936"/>
    </source>
</evidence>
<dbReference type="EMBL" id="CAJOBA010037872">
    <property type="protein sequence ID" value="CAF4050547.1"/>
    <property type="molecule type" value="Genomic_DNA"/>
</dbReference>
<evidence type="ECO:0000313" key="20">
    <source>
        <dbReference type="EMBL" id="CAF1243023.1"/>
    </source>
</evidence>
<accession>A0A814N4A8</accession>
<dbReference type="InterPro" id="IPR045885">
    <property type="entry name" value="GalNAc-T"/>
</dbReference>
<evidence type="ECO:0000256" key="16">
    <source>
        <dbReference type="RuleBase" id="RU361242"/>
    </source>
</evidence>
<dbReference type="Proteomes" id="UP000677228">
    <property type="component" value="Unassembled WGS sequence"/>
</dbReference>
<keyword evidence="13 16" id="KW-0472">Membrane</keyword>
<evidence type="ECO:0000256" key="14">
    <source>
        <dbReference type="ARBA" id="ARBA00023157"/>
    </source>
</evidence>
<dbReference type="PANTHER" id="PTHR11675:SF43">
    <property type="entry name" value="POLYPEPTIDE N-ACETYLGALACTOSAMINYLTRANSFERASE 1"/>
    <property type="match status" value="1"/>
</dbReference>
<dbReference type="AlphaFoldDB" id="A0A814N4A8"/>
<dbReference type="Proteomes" id="UP000682733">
    <property type="component" value="Unassembled WGS sequence"/>
</dbReference>
<gene>
    <name evidence="19" type="ORF">GPM918_LOCUS18068</name>
    <name evidence="20" type="ORF">OVA965_LOCUS25915</name>
    <name evidence="21" type="ORF">SRO942_LOCUS18065</name>
    <name evidence="22" type="ORF">TMI583_LOCUS26647</name>
</gene>
<evidence type="ECO:0000256" key="13">
    <source>
        <dbReference type="ARBA" id="ARBA00023136"/>
    </source>
</evidence>
<dbReference type="Proteomes" id="UP000681722">
    <property type="component" value="Unassembled WGS sequence"/>
</dbReference>
<evidence type="ECO:0000256" key="8">
    <source>
        <dbReference type="ARBA" id="ARBA00022723"/>
    </source>
</evidence>
<dbReference type="Pfam" id="PF00652">
    <property type="entry name" value="Ricin_B_lectin"/>
    <property type="match status" value="1"/>
</dbReference>
<evidence type="ECO:0000313" key="23">
    <source>
        <dbReference type="Proteomes" id="UP000663829"/>
    </source>
</evidence>
<dbReference type="GO" id="GO:0006493">
    <property type="term" value="P:protein O-linked glycosylation"/>
    <property type="evidence" value="ECO:0007669"/>
    <property type="project" value="UniProtKB-ARBA"/>
</dbReference>
<dbReference type="GO" id="GO:0030246">
    <property type="term" value="F:carbohydrate binding"/>
    <property type="evidence" value="ECO:0007669"/>
    <property type="project" value="UniProtKB-KW"/>
</dbReference>
<dbReference type="GO" id="GO:0046872">
    <property type="term" value="F:metal ion binding"/>
    <property type="evidence" value="ECO:0007669"/>
    <property type="project" value="UniProtKB-KW"/>
</dbReference>
<dbReference type="Gene3D" id="2.80.10.50">
    <property type="match status" value="1"/>
</dbReference>
<dbReference type="SMART" id="SM00458">
    <property type="entry name" value="RICIN"/>
    <property type="match status" value="1"/>
</dbReference>
<organism evidence="19 23">
    <name type="scientific">Didymodactylos carnosus</name>
    <dbReference type="NCBI Taxonomy" id="1234261"/>
    <lineage>
        <taxon>Eukaryota</taxon>
        <taxon>Metazoa</taxon>
        <taxon>Spiralia</taxon>
        <taxon>Gnathifera</taxon>
        <taxon>Rotifera</taxon>
        <taxon>Eurotatoria</taxon>
        <taxon>Bdelloidea</taxon>
        <taxon>Philodinida</taxon>
        <taxon>Philodinidae</taxon>
        <taxon>Didymodactylos</taxon>
    </lineage>
</organism>
<dbReference type="SUPFAM" id="SSF53448">
    <property type="entry name" value="Nucleotide-diphospho-sugar transferases"/>
    <property type="match status" value="1"/>
</dbReference>
<dbReference type="GO" id="GO:0000139">
    <property type="term" value="C:Golgi membrane"/>
    <property type="evidence" value="ECO:0007669"/>
    <property type="project" value="UniProtKB-SubCell"/>
</dbReference>
<protein>
    <recommendedName>
        <fullName evidence="16">Polypeptide N-acetylgalactosaminyltransferase</fullName>
        <ecNumber evidence="16">2.4.1.-</ecNumber>
    </recommendedName>
    <alternativeName>
        <fullName evidence="16">Protein-UDP acetylgalactosaminyltransferase</fullName>
    </alternativeName>
</protein>
<dbReference type="Pfam" id="PF00535">
    <property type="entry name" value="Glycos_transf_2"/>
    <property type="match status" value="1"/>
</dbReference>
<dbReference type="InterPro" id="IPR001173">
    <property type="entry name" value="Glyco_trans_2-like"/>
</dbReference>
<reference evidence="19" key="1">
    <citation type="submission" date="2021-02" db="EMBL/GenBank/DDBJ databases">
        <authorList>
            <person name="Nowell W R."/>
        </authorList>
    </citation>
    <scope>NUCLEOTIDE SEQUENCE</scope>
</reference>
<dbReference type="InterPro" id="IPR035992">
    <property type="entry name" value="Ricin_B-like_lectins"/>
</dbReference>
<evidence type="ECO:0000256" key="6">
    <source>
        <dbReference type="ARBA" id="ARBA00022679"/>
    </source>
</evidence>
<evidence type="ECO:0000256" key="2">
    <source>
        <dbReference type="ARBA" id="ARBA00004323"/>
    </source>
</evidence>
<sequence>MLSKSDEDYMRYVIDMLSHSYWLIYRRRNKVIVLLTVVFCIGLLIFHNKNNKREHSPIRIIEENESSTSQVSNDKPKKQRITAENYQPPPPCDGCPGEMGRGVRMTPEESNDLEVVMKQEFFNLKASDKVSLWRTLPDTRDGQCKSISYTSDLPTASVIIVFKNERWSPVLRTVYSVINRSPRHLLKEVILVDDQSDIEEMGKRLDDYCEENFGDLVKILRAPTRLGLIKAKNFGGRTAIGDVIVFLDAHCEANQGWLEPILDRIKTKRTALLCPLIDMISNYDLAYMGDANVGGFWWSLHFNWISIPKRTRDAQKSRVDPYPSPTMAGGLLAADRKYFFEIGGYDDDMEVWGGENLEISFRVWMCGGSLEFVPCSRVGHIFRPGHPYNMTGVKGKGDVHGRNSMRLAEVWMDDYKRFYYMHRHDLIGKDFGDISDRLAIRKRLNCHNFKWYLDNVYPEKFILDENVLGFGEVHNPARSLCLDTLGKDEKGSLTLSVFSCQNGVSANQYFSLTKNAQLRREDTCAVIGGRSGDARSVQLVHCEYSDKGQTWTHEKNGTIVNHPSGLCLDVENLANSQPILLKTCNSSKATQQWIFGTYSF</sequence>
<evidence type="ECO:0000313" key="19">
    <source>
        <dbReference type="EMBL" id="CAF1087197.1"/>
    </source>
</evidence>
<dbReference type="SUPFAM" id="SSF50370">
    <property type="entry name" value="Ricin B-like lectins"/>
    <property type="match status" value="1"/>
</dbReference>
<keyword evidence="11 16" id="KW-1133">Transmembrane helix</keyword>
<evidence type="ECO:0000256" key="5">
    <source>
        <dbReference type="ARBA" id="ARBA00022676"/>
    </source>
</evidence>
<keyword evidence="9 16" id="KW-0430">Lectin</keyword>
<keyword evidence="23" id="KW-1185">Reference proteome</keyword>
<evidence type="ECO:0000256" key="10">
    <source>
        <dbReference type="ARBA" id="ARBA00022968"/>
    </source>
</evidence>
<keyword evidence="7 16" id="KW-0812">Transmembrane</keyword>
<evidence type="ECO:0000313" key="21">
    <source>
        <dbReference type="EMBL" id="CAF3852724.1"/>
    </source>
</evidence>
<comment type="subcellular location">
    <subcellularLocation>
        <location evidence="2 16">Golgi apparatus membrane</location>
        <topology evidence="2 16">Single-pass type II membrane protein</topology>
    </subcellularLocation>
</comment>
<keyword evidence="14 16" id="KW-1015">Disulfide bond</keyword>
<dbReference type="Gene3D" id="3.90.550.10">
    <property type="entry name" value="Spore Coat Polysaccharide Biosynthesis Protein SpsA, Chain A"/>
    <property type="match status" value="1"/>
</dbReference>
<comment type="cofactor">
    <cofactor evidence="1 16">
        <name>Mn(2+)</name>
        <dbReference type="ChEBI" id="CHEBI:29035"/>
    </cofactor>
</comment>
<evidence type="ECO:0000256" key="4">
    <source>
        <dbReference type="ARBA" id="ARBA00005680"/>
    </source>
</evidence>
<evidence type="ECO:0000256" key="17">
    <source>
        <dbReference type="SAM" id="MobiDB-lite"/>
    </source>
</evidence>
<evidence type="ECO:0000256" key="15">
    <source>
        <dbReference type="ARBA" id="ARBA00023211"/>
    </source>
</evidence>
<evidence type="ECO:0000256" key="7">
    <source>
        <dbReference type="ARBA" id="ARBA00022692"/>
    </source>
</evidence>
<dbReference type="UniPathway" id="UPA00378"/>
<feature type="domain" description="Ricin B lectin" evidence="18">
    <location>
        <begin position="465"/>
        <end position="596"/>
    </location>
</feature>
<dbReference type="EMBL" id="CAJOBC010005126">
    <property type="protein sequence ID" value="CAF3852724.1"/>
    <property type="molecule type" value="Genomic_DNA"/>
</dbReference>
<evidence type="ECO:0000256" key="11">
    <source>
        <dbReference type="ARBA" id="ARBA00022989"/>
    </source>
</evidence>
<comment type="pathway">
    <text evidence="3 16">Protein modification; protein glycosylation.</text>
</comment>
<evidence type="ECO:0000259" key="18">
    <source>
        <dbReference type="SMART" id="SM00458"/>
    </source>
</evidence>
<dbReference type="GO" id="GO:0004653">
    <property type="term" value="F:polypeptide N-acetylgalactosaminyltransferase activity"/>
    <property type="evidence" value="ECO:0007669"/>
    <property type="project" value="TreeGrafter"/>
</dbReference>
<proteinExistence type="inferred from homology"/>
<dbReference type="OrthoDB" id="6119243at2759"/>
<name>A0A814N4A8_9BILA</name>
<dbReference type="EMBL" id="CAJNOK010016322">
    <property type="protein sequence ID" value="CAF1243023.1"/>
    <property type="molecule type" value="Genomic_DNA"/>
</dbReference>
<dbReference type="PANTHER" id="PTHR11675">
    <property type="entry name" value="N-ACETYLGALACTOSAMINYLTRANSFERASE"/>
    <property type="match status" value="1"/>
</dbReference>
<keyword evidence="6 16" id="KW-0808">Transferase</keyword>
<dbReference type="Proteomes" id="UP000663829">
    <property type="component" value="Unassembled WGS sequence"/>
</dbReference>